<accession>A0AAV8Y436</accession>
<dbReference type="EMBL" id="JAPWTK010000213">
    <property type="protein sequence ID" value="KAJ8945534.1"/>
    <property type="molecule type" value="Genomic_DNA"/>
</dbReference>
<evidence type="ECO:0000313" key="2">
    <source>
        <dbReference type="Proteomes" id="UP001162162"/>
    </source>
</evidence>
<proteinExistence type="predicted"/>
<name>A0AAV8Y436_9CUCU</name>
<keyword evidence="2" id="KW-1185">Reference proteome</keyword>
<gene>
    <name evidence="1" type="ORF">NQ318_020379</name>
</gene>
<dbReference type="AlphaFoldDB" id="A0AAV8Y436"/>
<comment type="caution">
    <text evidence="1">The sequence shown here is derived from an EMBL/GenBank/DDBJ whole genome shotgun (WGS) entry which is preliminary data.</text>
</comment>
<reference evidence="1" key="1">
    <citation type="journal article" date="2023" name="Insect Mol. Biol.">
        <title>Genome sequencing provides insights into the evolution of gene families encoding plant cell wall-degrading enzymes in longhorned beetles.</title>
        <authorList>
            <person name="Shin N.R."/>
            <person name="Okamura Y."/>
            <person name="Kirsch R."/>
            <person name="Pauchet Y."/>
        </authorList>
    </citation>
    <scope>NUCLEOTIDE SEQUENCE</scope>
    <source>
        <strain evidence="1">AMC_N1</strain>
    </source>
</reference>
<organism evidence="1 2">
    <name type="scientific">Aromia moschata</name>
    <dbReference type="NCBI Taxonomy" id="1265417"/>
    <lineage>
        <taxon>Eukaryota</taxon>
        <taxon>Metazoa</taxon>
        <taxon>Ecdysozoa</taxon>
        <taxon>Arthropoda</taxon>
        <taxon>Hexapoda</taxon>
        <taxon>Insecta</taxon>
        <taxon>Pterygota</taxon>
        <taxon>Neoptera</taxon>
        <taxon>Endopterygota</taxon>
        <taxon>Coleoptera</taxon>
        <taxon>Polyphaga</taxon>
        <taxon>Cucujiformia</taxon>
        <taxon>Chrysomeloidea</taxon>
        <taxon>Cerambycidae</taxon>
        <taxon>Cerambycinae</taxon>
        <taxon>Callichromatini</taxon>
        <taxon>Aromia</taxon>
    </lineage>
</organism>
<sequence length="62" mass="7258">MQLPEIKLKQDVVTRWNSTLDMIQRACQIKQAIISTLALQNPELNSITIKEWSFGCWYGIYK</sequence>
<dbReference type="Proteomes" id="UP001162162">
    <property type="component" value="Unassembled WGS sequence"/>
</dbReference>
<protein>
    <submittedName>
        <fullName evidence="1">Uncharacterized protein</fullName>
    </submittedName>
</protein>
<evidence type="ECO:0000313" key="1">
    <source>
        <dbReference type="EMBL" id="KAJ8945534.1"/>
    </source>
</evidence>